<evidence type="ECO:0000313" key="2">
    <source>
        <dbReference type="Proteomes" id="UP000297741"/>
    </source>
</evidence>
<dbReference type="Proteomes" id="UP000297741">
    <property type="component" value="Unassembled WGS sequence"/>
</dbReference>
<protein>
    <submittedName>
        <fullName evidence="1">DUF2059 domain-containing protein</fullName>
    </submittedName>
</protein>
<keyword evidence="2" id="KW-1185">Reference proteome</keyword>
<gene>
    <name evidence="1" type="ORF">EEB11_18280</name>
</gene>
<organism evidence="1 2">
    <name type="scientific">Pseudotabrizicola sediminis</name>
    <dbReference type="NCBI Taxonomy" id="2486418"/>
    <lineage>
        <taxon>Bacteria</taxon>
        <taxon>Pseudomonadati</taxon>
        <taxon>Pseudomonadota</taxon>
        <taxon>Alphaproteobacteria</taxon>
        <taxon>Rhodobacterales</taxon>
        <taxon>Paracoccaceae</taxon>
        <taxon>Pseudotabrizicola</taxon>
    </lineage>
</organism>
<reference evidence="1 2" key="1">
    <citation type="submission" date="2018-11" db="EMBL/GenBank/DDBJ databases">
        <title>Tabrizicola sp. isolated from sediment of alpine lake.</title>
        <authorList>
            <person name="Liu Z."/>
        </authorList>
    </citation>
    <scope>NUCLEOTIDE SEQUENCE [LARGE SCALE GENOMIC DNA]</scope>
    <source>
        <strain evidence="1 2">DRYC-M-16</strain>
    </source>
</reference>
<name>A0ABY2KK68_9RHOB</name>
<accession>A0ABY2KK68</accession>
<sequence>MSAPFDFASLGLSLALGLGLALAPIATGSARAQASVGQETPAVSAARVSALTDTLMMADVIAVMRDEGREYGQTLAAEMFPDKAGAQWDAVVALIYDPATMRSRFDAALEKTLAGAGSDLDQIEQFFGSKLGQTVLRLEVEARRALMDADVEDAAKLAWEDLRAEGGARVDAVTRFVETNDLIESNVMGAMNANLAFYRGMSESGAFPQEMTEDQMLADVWGQEPDVRAETTEWLFPFLSLAYQPLSDADLDAYVAFSETQAGNKLNAALFAAYDVVFTQISYDLGRAAASQMQGEDI</sequence>
<proteinExistence type="predicted"/>
<comment type="caution">
    <text evidence="1">The sequence shown here is derived from an EMBL/GenBank/DDBJ whole genome shotgun (WGS) entry which is preliminary data.</text>
</comment>
<dbReference type="RefSeq" id="WP_135433855.1">
    <property type="nucleotide sequence ID" value="NZ_RPEM01000022.1"/>
</dbReference>
<evidence type="ECO:0000313" key="1">
    <source>
        <dbReference type="EMBL" id="TGD41510.1"/>
    </source>
</evidence>
<dbReference type="EMBL" id="RPEM01000022">
    <property type="protein sequence ID" value="TGD41510.1"/>
    <property type="molecule type" value="Genomic_DNA"/>
</dbReference>